<name>A0A9Q0GWT9_9MAGN</name>
<feature type="region of interest" description="Disordered" evidence="1">
    <location>
        <begin position="83"/>
        <end position="108"/>
    </location>
</feature>
<feature type="compositionally biased region" description="Basic and acidic residues" evidence="1">
    <location>
        <begin position="89"/>
        <end position="108"/>
    </location>
</feature>
<dbReference type="AlphaFoldDB" id="A0A9Q0GWT9"/>
<sequence>MTGVDLDEVPKHSPLAQFVQSRTAREWEGQNHIGSVEMGHVPHKLVKQHHISIHNGDALDTIPESRPTAKIVDADDVSIDETESLGDLGHVDSRRSEKGACFDDGRGSHAADEILEDGTVGAPAFDSFRPQVGNGVRRGEALKGGAAVEDPIQNCLPDVLRGDRGAAQSREL</sequence>
<proteinExistence type="predicted"/>
<dbReference type="EMBL" id="JAMYWD010000012">
    <property type="protein sequence ID" value="KAJ4953950.1"/>
    <property type="molecule type" value="Genomic_DNA"/>
</dbReference>
<evidence type="ECO:0000313" key="2">
    <source>
        <dbReference type="EMBL" id="KAJ4953950.1"/>
    </source>
</evidence>
<comment type="caution">
    <text evidence="2">The sequence shown here is derived from an EMBL/GenBank/DDBJ whole genome shotgun (WGS) entry which is preliminary data.</text>
</comment>
<organism evidence="2 3">
    <name type="scientific">Protea cynaroides</name>
    <dbReference type="NCBI Taxonomy" id="273540"/>
    <lineage>
        <taxon>Eukaryota</taxon>
        <taxon>Viridiplantae</taxon>
        <taxon>Streptophyta</taxon>
        <taxon>Embryophyta</taxon>
        <taxon>Tracheophyta</taxon>
        <taxon>Spermatophyta</taxon>
        <taxon>Magnoliopsida</taxon>
        <taxon>Proteales</taxon>
        <taxon>Proteaceae</taxon>
        <taxon>Protea</taxon>
    </lineage>
</organism>
<gene>
    <name evidence="2" type="ORF">NE237_030782</name>
</gene>
<dbReference type="Proteomes" id="UP001141806">
    <property type="component" value="Unassembled WGS sequence"/>
</dbReference>
<accession>A0A9Q0GWT9</accession>
<reference evidence="2" key="1">
    <citation type="journal article" date="2023" name="Plant J.">
        <title>The genome of the king protea, Protea cynaroides.</title>
        <authorList>
            <person name="Chang J."/>
            <person name="Duong T.A."/>
            <person name="Schoeman C."/>
            <person name="Ma X."/>
            <person name="Roodt D."/>
            <person name="Barker N."/>
            <person name="Li Z."/>
            <person name="Van de Peer Y."/>
            <person name="Mizrachi E."/>
        </authorList>
    </citation>
    <scope>NUCLEOTIDE SEQUENCE</scope>
    <source>
        <tissue evidence="2">Young leaves</tissue>
    </source>
</reference>
<protein>
    <submittedName>
        <fullName evidence="2">Uncharacterized protein</fullName>
    </submittedName>
</protein>
<evidence type="ECO:0000313" key="3">
    <source>
        <dbReference type="Proteomes" id="UP001141806"/>
    </source>
</evidence>
<keyword evidence="3" id="KW-1185">Reference proteome</keyword>
<evidence type="ECO:0000256" key="1">
    <source>
        <dbReference type="SAM" id="MobiDB-lite"/>
    </source>
</evidence>